<proteinExistence type="predicted"/>
<reference evidence="3" key="2">
    <citation type="journal article" date="2021" name="Sci. Data">
        <title>Chromosome-scale genome sequencing, assembly and annotation of six genomes from subfamily Leishmaniinae.</title>
        <authorList>
            <person name="Almutairi H."/>
            <person name="Urbaniak M.D."/>
            <person name="Bates M.D."/>
            <person name="Jariyapan N."/>
            <person name="Kwakye-Nuako G."/>
            <person name="Thomaz Soccol V."/>
            <person name="Al-Salem W.S."/>
            <person name="Dillon R.J."/>
            <person name="Bates P.A."/>
            <person name="Gatherer D."/>
        </authorList>
    </citation>
    <scope>NUCLEOTIDE SEQUENCE [LARGE SCALE GENOMIC DNA]</scope>
</reference>
<feature type="region of interest" description="Disordered" evidence="1">
    <location>
        <begin position="224"/>
        <end position="252"/>
    </location>
</feature>
<comment type="caution">
    <text evidence="2">The sequence shown here is derived from an EMBL/GenBank/DDBJ whole genome shotgun (WGS) entry which is preliminary data.</text>
</comment>
<keyword evidence="3" id="KW-1185">Reference proteome</keyword>
<feature type="compositionally biased region" description="Low complexity" evidence="1">
    <location>
        <begin position="283"/>
        <end position="298"/>
    </location>
</feature>
<feature type="compositionally biased region" description="Low complexity" evidence="1">
    <location>
        <begin position="230"/>
        <end position="247"/>
    </location>
</feature>
<dbReference type="KEGG" id="loi:92358847"/>
<dbReference type="Proteomes" id="UP000674143">
    <property type="component" value="Unassembled WGS sequence"/>
</dbReference>
<evidence type="ECO:0000313" key="3">
    <source>
        <dbReference type="Proteomes" id="UP000674143"/>
    </source>
</evidence>
<reference evidence="3" key="1">
    <citation type="journal article" date="2021" name="Microbiol. Resour. Announc.">
        <title>LGAAP: Leishmaniinae Genome Assembly and Annotation Pipeline.</title>
        <authorList>
            <person name="Almutairi H."/>
            <person name="Urbaniak M.D."/>
            <person name="Bates M.D."/>
            <person name="Jariyapan N."/>
            <person name="Kwakye-Nuako G."/>
            <person name="Thomaz-Soccol V."/>
            <person name="Al-Salem W.S."/>
            <person name="Dillon R.J."/>
            <person name="Bates P.A."/>
            <person name="Gatherer D."/>
        </authorList>
    </citation>
    <scope>NUCLEOTIDE SEQUENCE [LARGE SCALE GENOMIC DNA]</scope>
</reference>
<evidence type="ECO:0000256" key="1">
    <source>
        <dbReference type="SAM" id="MobiDB-lite"/>
    </source>
</evidence>
<accession>A0A836GDL4</accession>
<sequence>MTTVQLHPHFVAARSYADVSSVVQLLKEPIDDANFKTKDDAPYLPAPYTSTIHMGEAMGGLSYPTRPLSREQQSATLTATEKTVHVPFSKDKHLPSKLSLFPSYEANSMPKDEDFTLFSSSLSSNSQMRSSWRSKSSMLPSLSDANSSQRKVLCIWDLDDTLVTSGVSGARQNSVFRDSELVALFRSAGNSARHLFLSQGSIDDVFEKPCGRLSCLRPFLERAGGRTGSRRASGASAGGPSSAPVAPNKDVKKERSSVVKMLSCGAGSQIKAQPSFAPSVAGESEASNGKKAASSGSNDNDLRHFAPGTVVVRLSTLWDRCEAVEDAAFLTDPTSSPTCCSPFHGELDEKAERPGRWLILRPEVWGITLASMGAFFPPSRKTAFVNGKIYRKMDVVWSLAMSGEWDSVLFIDNNLSELGVVRYGQQISDLRDLSRQRDAHRFFQSNYLFLVTSAKLRELELRYGRDVTRPPNAAALSPSVKDKQQRSSCDQQMQKVVDVTGTSTNVSATARKSSIAEETDDLSPSKSATFSSFGGTDSSGARNHSLASIDAGHNLFAKRRSSLWDAGANGAANDVCFVNASGSDNAPPHTDAVPLLVTQRRQGSSSSNFSVGLDCFSLTLSSFPAHRPYPSGDGDIETATVTPLNSTMRSSKHSCKHVDLLVVNLHMPSEAYRQVLTTAHTRSDRQHSMECTTIDPDRYVGQPLFAGNRSCTDEQYMAIFKCFQEAESALFQLIDADIRANGFVNISKASRWVPETRMVHAPARMRPTFVPHMLHFYKSFFEELEEWLASALQHTGDMKVSRILLREVQRQYYVLQRALPFIDPYLTGDLSSVLFDICITGGSIPRSLLKQLKKTIAKTRARIQPAHKKRR</sequence>
<feature type="compositionally biased region" description="Low complexity" evidence="1">
    <location>
        <begin position="527"/>
        <end position="537"/>
    </location>
</feature>
<organism evidence="2 3">
    <name type="scientific">Leishmania orientalis</name>
    <dbReference type="NCBI Taxonomy" id="2249476"/>
    <lineage>
        <taxon>Eukaryota</taxon>
        <taxon>Discoba</taxon>
        <taxon>Euglenozoa</taxon>
        <taxon>Kinetoplastea</taxon>
        <taxon>Metakinetoplastina</taxon>
        <taxon>Trypanosomatida</taxon>
        <taxon>Trypanosomatidae</taxon>
        <taxon>Leishmaniinae</taxon>
        <taxon>Leishmania</taxon>
    </lineage>
</organism>
<name>A0A836GDL4_9TRYP</name>
<feature type="region of interest" description="Disordered" evidence="1">
    <location>
        <begin position="507"/>
        <end position="537"/>
    </location>
</feature>
<dbReference type="RefSeq" id="XP_067060465.1">
    <property type="nucleotide sequence ID" value="XM_067204913.1"/>
</dbReference>
<protein>
    <submittedName>
        <fullName evidence="2">Uncharacterized protein</fullName>
    </submittedName>
</protein>
<feature type="region of interest" description="Disordered" evidence="1">
    <location>
        <begin position="470"/>
        <end position="491"/>
    </location>
</feature>
<dbReference type="AlphaFoldDB" id="A0A836GDL4"/>
<dbReference type="GeneID" id="92358847"/>
<feature type="region of interest" description="Disordered" evidence="1">
    <location>
        <begin position="275"/>
        <end position="300"/>
    </location>
</feature>
<evidence type="ECO:0000313" key="2">
    <source>
        <dbReference type="EMBL" id="KAG5470199.1"/>
    </source>
</evidence>
<dbReference type="EMBL" id="JAFHLR010000032">
    <property type="protein sequence ID" value="KAG5470199.1"/>
    <property type="molecule type" value="Genomic_DNA"/>
</dbReference>
<gene>
    <name evidence="2" type="ORF">LSCM4_02893</name>
</gene>